<reference evidence="3" key="1">
    <citation type="submission" date="2022-10" db="EMBL/GenBank/DDBJ databases">
        <title>Culturing micro-colonial fungi from biological soil crusts in the Mojave desert and describing Neophaeococcomyces mojavensis, and introducing the new genera and species Taxawa tesnikishii.</title>
        <authorList>
            <person name="Kurbessoian T."/>
            <person name="Stajich J.E."/>
        </authorList>
    </citation>
    <scope>NUCLEOTIDE SEQUENCE</scope>
    <source>
        <strain evidence="3">TK_1</strain>
    </source>
</reference>
<keyword evidence="2" id="KW-0812">Transmembrane</keyword>
<sequence>MRESNSDGVRTSLTDGTDGSPEHDADANVHAKTKLGLLHIPSSPNGETEPLRKPAIHWRAPTIMFGSLVAGTALAIGHHFFYFGFDGMRVDKAMSQQWTNRYGTVFAFLVKMFLAIATGAAYVQQQWSIFQSQPIRIDRADSMFGILGDATLFFSTRLWLKNPLLTLPALVTWFIPLAAIVTPGTLTVASKQQGSIIDTQVPQLSYQWPAYALHGYFGQEYLGPSAEVVRIALATAVSGAILAIPSPYQNATYRLQFYGPAIKCTPPNATFAEEFYEAVNAEYNQTKSNRKYVSWVADAQYYGQLNFSSSVRGLAYRTLDRSSVLAATLYVMGPLWPMYLLECKLYNASFSVNFSFKYPSQSINLVALDYEHPVRGLVNAKFDYASTQSRNYSAETARNLSYAATMDAFGKVLVGEEVWYDNDHKVLYYSLYTSTAIDWTTTETTRQGLEQLFQNITLSFLSSDLLINNGTDTEYLPVSVMEYYNVYVYNARDLILPYGISIGCAMLCVAIGLWALIHTGATYSNRFSTILRTTRDPCFDRLVDPSDDGSDPLPRNIAKAELALEDGFRRRT</sequence>
<keyword evidence="2" id="KW-0472">Membrane</keyword>
<name>A0ABQ9P182_9PEZI</name>
<keyword evidence="2" id="KW-1133">Transmembrane helix</keyword>
<feature type="compositionally biased region" description="Polar residues" evidence="1">
    <location>
        <begin position="1"/>
        <end position="17"/>
    </location>
</feature>
<feature type="transmembrane region" description="Helical" evidence="2">
    <location>
        <begin position="495"/>
        <end position="517"/>
    </location>
</feature>
<dbReference type="EMBL" id="JAPDRL010000022">
    <property type="protein sequence ID" value="KAJ9666157.1"/>
    <property type="molecule type" value="Genomic_DNA"/>
</dbReference>
<gene>
    <name evidence="3" type="ORF">H2201_003836</name>
</gene>
<protein>
    <submittedName>
        <fullName evidence="3">Uncharacterized protein</fullName>
    </submittedName>
</protein>
<feature type="region of interest" description="Disordered" evidence="1">
    <location>
        <begin position="1"/>
        <end position="26"/>
    </location>
</feature>
<proteinExistence type="predicted"/>
<evidence type="ECO:0000313" key="4">
    <source>
        <dbReference type="Proteomes" id="UP001172684"/>
    </source>
</evidence>
<dbReference type="PANTHER" id="PTHR35041">
    <property type="entry name" value="MEDIATOR OF RNA POLYMERASE II TRANSCRIPTION SUBUNIT 1"/>
    <property type="match status" value="1"/>
</dbReference>
<dbReference type="PANTHER" id="PTHR35041:SF6">
    <property type="entry name" value="FORMYLMETHIONINE DEFORMYLASE-LIKE PROTEIN-RELATED"/>
    <property type="match status" value="1"/>
</dbReference>
<feature type="transmembrane region" description="Helical" evidence="2">
    <location>
        <begin position="102"/>
        <end position="123"/>
    </location>
</feature>
<organism evidence="3 4">
    <name type="scientific">Coniosporium apollinis</name>
    <dbReference type="NCBI Taxonomy" id="61459"/>
    <lineage>
        <taxon>Eukaryota</taxon>
        <taxon>Fungi</taxon>
        <taxon>Dikarya</taxon>
        <taxon>Ascomycota</taxon>
        <taxon>Pezizomycotina</taxon>
        <taxon>Dothideomycetes</taxon>
        <taxon>Dothideomycetes incertae sedis</taxon>
        <taxon>Coniosporium</taxon>
    </lineage>
</organism>
<comment type="caution">
    <text evidence="3">The sequence shown here is derived from an EMBL/GenBank/DDBJ whole genome shotgun (WGS) entry which is preliminary data.</text>
</comment>
<evidence type="ECO:0000256" key="2">
    <source>
        <dbReference type="SAM" id="Phobius"/>
    </source>
</evidence>
<feature type="transmembrane region" description="Helical" evidence="2">
    <location>
        <begin position="166"/>
        <end position="189"/>
    </location>
</feature>
<evidence type="ECO:0000313" key="3">
    <source>
        <dbReference type="EMBL" id="KAJ9666157.1"/>
    </source>
</evidence>
<accession>A0ABQ9P182</accession>
<dbReference type="Proteomes" id="UP001172684">
    <property type="component" value="Unassembled WGS sequence"/>
</dbReference>
<feature type="transmembrane region" description="Helical" evidence="2">
    <location>
        <begin position="322"/>
        <end position="341"/>
    </location>
</feature>
<evidence type="ECO:0000256" key="1">
    <source>
        <dbReference type="SAM" id="MobiDB-lite"/>
    </source>
</evidence>
<feature type="transmembrane region" description="Helical" evidence="2">
    <location>
        <begin position="62"/>
        <end position="82"/>
    </location>
</feature>
<keyword evidence="4" id="KW-1185">Reference proteome</keyword>